<dbReference type="Proteomes" id="UP001168423">
    <property type="component" value="Unassembled WGS sequence"/>
</dbReference>
<evidence type="ECO:0000313" key="7">
    <source>
        <dbReference type="EMBL" id="MDN7011895.1"/>
    </source>
</evidence>
<feature type="domain" description="NADPH-dependent FMN reductase-like" evidence="6">
    <location>
        <begin position="4"/>
        <end position="116"/>
    </location>
</feature>
<dbReference type="InterPro" id="IPR051796">
    <property type="entry name" value="ISF_SsuE-like"/>
</dbReference>
<keyword evidence="3" id="KW-0285">Flavoprotein</keyword>
<evidence type="ECO:0000256" key="5">
    <source>
        <dbReference type="ARBA" id="ARBA00038292"/>
    </source>
</evidence>
<evidence type="ECO:0000256" key="3">
    <source>
        <dbReference type="ARBA" id="ARBA00022630"/>
    </source>
</evidence>
<comment type="cofactor">
    <cofactor evidence="1">
        <name>FMN</name>
        <dbReference type="ChEBI" id="CHEBI:58210"/>
    </cofactor>
</comment>
<evidence type="ECO:0000256" key="4">
    <source>
        <dbReference type="ARBA" id="ARBA00022643"/>
    </source>
</evidence>
<comment type="caution">
    <text evidence="7">The sequence shown here is derived from an EMBL/GenBank/DDBJ whole genome shotgun (WGS) entry which is preliminary data.</text>
</comment>
<comment type="cofactor">
    <cofactor evidence="2">
        <name>[4Fe-4S] cluster</name>
        <dbReference type="ChEBI" id="CHEBI:49883"/>
    </cofactor>
</comment>
<evidence type="ECO:0000256" key="1">
    <source>
        <dbReference type="ARBA" id="ARBA00001917"/>
    </source>
</evidence>
<evidence type="ECO:0000313" key="8">
    <source>
        <dbReference type="Proteomes" id="UP001168423"/>
    </source>
</evidence>
<dbReference type="InterPro" id="IPR029039">
    <property type="entry name" value="Flavoprotein-like_sf"/>
</dbReference>
<protein>
    <submittedName>
        <fullName evidence="7">Flavodoxin family protein</fullName>
    </submittedName>
</protein>
<keyword evidence="8" id="KW-1185">Reference proteome</keyword>
<dbReference type="SUPFAM" id="SSF52218">
    <property type="entry name" value="Flavoproteins"/>
    <property type="match status" value="1"/>
</dbReference>
<dbReference type="PANTHER" id="PTHR43278:SF1">
    <property type="entry name" value="IRON-SULFUR FLAVOPROTEIN MJ1083"/>
    <property type="match status" value="1"/>
</dbReference>
<reference evidence="7" key="1">
    <citation type="submission" date="2019-05" db="EMBL/GenBank/DDBJ databases">
        <title>Isolation and characterization of methanogens from the cold seep sediment at Four-Way Closure Ridge.</title>
        <authorList>
            <person name="You Y.-T."/>
            <person name="Chen S.-C."/>
            <person name="Zhang W.-L."/>
            <person name="Lai M.-C."/>
        </authorList>
    </citation>
    <scope>NUCLEOTIDE SEQUENCE</scope>
    <source>
        <strain evidence="7">FWC-SCC3</strain>
    </source>
</reference>
<proteinExistence type="inferred from homology"/>
<evidence type="ECO:0000256" key="2">
    <source>
        <dbReference type="ARBA" id="ARBA00001966"/>
    </source>
</evidence>
<dbReference type="Pfam" id="PF03358">
    <property type="entry name" value="FMN_red"/>
    <property type="match status" value="1"/>
</dbReference>
<dbReference type="RefSeq" id="WP_301676490.1">
    <property type="nucleotide sequence ID" value="NZ_VCYI01000002.1"/>
</dbReference>
<evidence type="ECO:0000259" key="6">
    <source>
        <dbReference type="Pfam" id="PF03358"/>
    </source>
</evidence>
<dbReference type="EMBL" id="VCYI01000002">
    <property type="protein sequence ID" value="MDN7011895.1"/>
    <property type="molecule type" value="Genomic_DNA"/>
</dbReference>
<organism evidence="7 8">
    <name type="scientific">Methanoculleus methanifontis</name>
    <dbReference type="NCBI Taxonomy" id="2584086"/>
    <lineage>
        <taxon>Archaea</taxon>
        <taxon>Methanobacteriati</taxon>
        <taxon>Methanobacteriota</taxon>
        <taxon>Stenosarchaea group</taxon>
        <taxon>Methanomicrobia</taxon>
        <taxon>Methanomicrobiales</taxon>
        <taxon>Methanomicrobiaceae</taxon>
        <taxon>Methanoculleus</taxon>
    </lineage>
</organism>
<comment type="similarity">
    <text evidence="5">Belongs to the SsuE family. Isf subfamily.</text>
</comment>
<dbReference type="Gene3D" id="3.40.50.360">
    <property type="match status" value="1"/>
</dbReference>
<sequence length="203" mass="22426">MTIDVLAFAASPRRHGNSETLLDWVLAAMEAEGAAVEKIVVAEADIRPCRGCNICETLNRCVQRDYMDYVHDRIIAADCIVLASPIYCMGLAAQAKVLVDRAQVFRSRKYVLHLPVVPPERKGKRMGIFLSTAGQNWDYVFDAAIPSVKCFFHVVDIGNKDLRYLMVNGVDEKGAIARHPTAKDDAESLAREVVAHLREVGAA</sequence>
<dbReference type="InterPro" id="IPR005025">
    <property type="entry name" value="FMN_Rdtase-like_dom"/>
</dbReference>
<dbReference type="PANTHER" id="PTHR43278">
    <property type="entry name" value="NAD(P)H-DEPENDENT FMN-CONTAINING OXIDOREDUCTASE YWQN-RELATED"/>
    <property type="match status" value="1"/>
</dbReference>
<gene>
    <name evidence="7" type="ORF">FGW20_02305</name>
</gene>
<keyword evidence="4" id="KW-0288">FMN</keyword>
<accession>A0ABT8LYN0</accession>
<name>A0ABT8LYN0_9EURY</name>